<reference evidence="5 6" key="1">
    <citation type="submission" date="2018-01" db="EMBL/GenBank/DDBJ databases">
        <title>G. obscuriglobus.</title>
        <authorList>
            <person name="Franke J."/>
            <person name="Blomberg W."/>
            <person name="Selmecki A."/>
        </authorList>
    </citation>
    <scope>NUCLEOTIDE SEQUENCE [LARGE SCALE GENOMIC DNA]</scope>
    <source>
        <strain evidence="5 6">DSM 5831</strain>
    </source>
</reference>
<evidence type="ECO:0000256" key="1">
    <source>
        <dbReference type="ARBA" id="ARBA00022723"/>
    </source>
</evidence>
<dbReference type="GO" id="GO:0020037">
    <property type="term" value="F:heme binding"/>
    <property type="evidence" value="ECO:0007669"/>
    <property type="project" value="InterPro"/>
</dbReference>
<evidence type="ECO:0000313" key="5">
    <source>
        <dbReference type="EMBL" id="AWM41199.1"/>
    </source>
</evidence>
<dbReference type="RefSeq" id="WP_010043280.1">
    <property type="nucleotide sequence ID" value="NZ_CP025958.1"/>
</dbReference>
<dbReference type="InterPro" id="IPR009056">
    <property type="entry name" value="Cyt_c-like_dom"/>
</dbReference>
<dbReference type="Gene3D" id="1.50.10.20">
    <property type="match status" value="2"/>
</dbReference>
<dbReference type="AlphaFoldDB" id="A0A2Z3H336"/>
<dbReference type="CDD" id="cd00688">
    <property type="entry name" value="ISOPREN_C2_like"/>
    <property type="match status" value="1"/>
</dbReference>
<proteinExistence type="predicted"/>
<dbReference type="GO" id="GO:0046872">
    <property type="term" value="F:metal ion binding"/>
    <property type="evidence" value="ECO:0007669"/>
    <property type="project" value="UniProtKB-KW"/>
</dbReference>
<evidence type="ECO:0000256" key="3">
    <source>
        <dbReference type="PROSITE-ProRule" id="PRU00433"/>
    </source>
</evidence>
<dbReference type="OrthoDB" id="263958at2"/>
<protein>
    <recommendedName>
        <fullName evidence="4">Cytochrome c domain-containing protein</fullName>
    </recommendedName>
</protein>
<keyword evidence="6" id="KW-1185">Reference proteome</keyword>
<dbReference type="PROSITE" id="PS51007">
    <property type="entry name" value="CYTC"/>
    <property type="match status" value="1"/>
</dbReference>
<dbReference type="InterPro" id="IPR008930">
    <property type="entry name" value="Terpenoid_cyclase/PrenylTrfase"/>
</dbReference>
<feature type="domain" description="Cytochrome c" evidence="4">
    <location>
        <begin position="29"/>
        <end position="137"/>
    </location>
</feature>
<dbReference type="KEGG" id="gog:C1280_32220"/>
<keyword evidence="2 3" id="KW-0408">Iron</keyword>
<dbReference type="SUPFAM" id="SSF48239">
    <property type="entry name" value="Terpenoid cyclases/Protein prenyltransferases"/>
    <property type="match status" value="1"/>
</dbReference>
<dbReference type="Proteomes" id="UP000245802">
    <property type="component" value="Chromosome"/>
</dbReference>
<keyword evidence="3" id="KW-0349">Heme</keyword>
<dbReference type="GO" id="GO:0009055">
    <property type="term" value="F:electron transfer activity"/>
    <property type="evidence" value="ECO:0007669"/>
    <property type="project" value="InterPro"/>
</dbReference>
<name>A0A2Z3H336_9BACT</name>
<dbReference type="EMBL" id="CP025958">
    <property type="protein sequence ID" value="AWM41199.1"/>
    <property type="molecule type" value="Genomic_DNA"/>
</dbReference>
<organism evidence="5 6">
    <name type="scientific">Gemmata obscuriglobus</name>
    <dbReference type="NCBI Taxonomy" id="114"/>
    <lineage>
        <taxon>Bacteria</taxon>
        <taxon>Pseudomonadati</taxon>
        <taxon>Planctomycetota</taxon>
        <taxon>Planctomycetia</taxon>
        <taxon>Gemmatales</taxon>
        <taxon>Gemmataceae</taxon>
        <taxon>Gemmata</taxon>
    </lineage>
</organism>
<sequence>MFSALLAAALAVPAPVPSGPGTKALRDAVTAALGPLRLGAVGHAEQKTCFACHNQAPPMFAFATAKGHGFELPASLFTSQATHVLGFLETNRTRFKNGTGTGGAAATAGYALFTLELAGHKPDEDTAAVAGYLLTTQADRDHWRTTSNRPPTEASDFTTTYFALRALRVWGPGAKLDADKVKTRAASARGWLAKADAKDTEDRAFRLLALKEVGAERKELAAAAWELLRRQRPDGSWAQLDGGRGDAYATGLALVALHAGGELKADAPAYRAGTAYLLKTQRADGTWFVKSRSKPFQPYYESGFPHEKDQFISIAASGWAAAALTFALPGK</sequence>
<evidence type="ECO:0000313" key="6">
    <source>
        <dbReference type="Proteomes" id="UP000245802"/>
    </source>
</evidence>
<evidence type="ECO:0000256" key="2">
    <source>
        <dbReference type="ARBA" id="ARBA00023004"/>
    </source>
</evidence>
<keyword evidence="1 3" id="KW-0479">Metal-binding</keyword>
<accession>A0A2Z3H336</accession>
<evidence type="ECO:0000259" key="4">
    <source>
        <dbReference type="PROSITE" id="PS51007"/>
    </source>
</evidence>
<gene>
    <name evidence="5" type="ORF">C1280_32220</name>
</gene>